<name>A0A084JUC0_NONUL</name>
<evidence type="ECO:0000259" key="1">
    <source>
        <dbReference type="PROSITE" id="PS51186"/>
    </source>
</evidence>
<comment type="caution">
    <text evidence="2">The sequence shown here is derived from an EMBL/GenBank/DDBJ whole genome shotgun (WGS) entry which is preliminary data.</text>
</comment>
<dbReference type="InterPro" id="IPR000182">
    <property type="entry name" value="GNAT_dom"/>
</dbReference>
<dbReference type="Gene3D" id="3.40.630.30">
    <property type="match status" value="1"/>
</dbReference>
<dbReference type="InterPro" id="IPR016181">
    <property type="entry name" value="Acyl_CoA_acyltransferase"/>
</dbReference>
<dbReference type="RefSeq" id="WP_036583507.1">
    <property type="nucleotide sequence ID" value="NZ_JPJI01000032.1"/>
</dbReference>
<dbReference type="AlphaFoldDB" id="A0A084JUC0"/>
<dbReference type="EMBL" id="JPJI01000032">
    <property type="protein sequence ID" value="KEZ92554.1"/>
    <property type="molecule type" value="Genomic_DNA"/>
</dbReference>
<reference evidence="2 4" key="1">
    <citation type="submission" date="2014-07" db="EMBL/GenBank/DDBJ databases">
        <title>Draft genome sequence of Nonlabens ulvanivorans, an ulvan degrading bacterium.</title>
        <authorList>
            <person name="Kopel M."/>
            <person name="Helbert W."/>
            <person name="Henrissat B."/>
            <person name="Doniger T."/>
            <person name="Banin E."/>
        </authorList>
    </citation>
    <scope>NUCLEOTIDE SEQUENCE [LARGE SCALE GENOMIC DNA]</scope>
    <source>
        <strain evidence="2 4">PLR</strain>
    </source>
</reference>
<gene>
    <name evidence="2" type="ORF">IL45_10425</name>
    <name evidence="3" type="ORF">LY02_00610</name>
</gene>
<dbReference type="Proteomes" id="UP000239997">
    <property type="component" value="Unassembled WGS sequence"/>
</dbReference>
<evidence type="ECO:0000313" key="4">
    <source>
        <dbReference type="Proteomes" id="UP000028531"/>
    </source>
</evidence>
<accession>A0A084JUC0</accession>
<evidence type="ECO:0000313" key="2">
    <source>
        <dbReference type="EMBL" id="KEZ92554.1"/>
    </source>
</evidence>
<dbReference type="SUPFAM" id="SSF55729">
    <property type="entry name" value="Acyl-CoA N-acyltransferases (Nat)"/>
    <property type="match status" value="1"/>
</dbReference>
<feature type="domain" description="N-acetyltransferase" evidence="1">
    <location>
        <begin position="13"/>
        <end position="179"/>
    </location>
</feature>
<organism evidence="2 4">
    <name type="scientific">Nonlabens ulvanivorans</name>
    <name type="common">Persicivirga ulvanivorans</name>
    <dbReference type="NCBI Taxonomy" id="906888"/>
    <lineage>
        <taxon>Bacteria</taxon>
        <taxon>Pseudomonadati</taxon>
        <taxon>Bacteroidota</taxon>
        <taxon>Flavobacteriia</taxon>
        <taxon>Flavobacteriales</taxon>
        <taxon>Flavobacteriaceae</taxon>
        <taxon>Nonlabens</taxon>
    </lineage>
</organism>
<dbReference type="GO" id="GO:0016747">
    <property type="term" value="F:acyltransferase activity, transferring groups other than amino-acyl groups"/>
    <property type="evidence" value="ECO:0007669"/>
    <property type="project" value="InterPro"/>
</dbReference>
<dbReference type="Proteomes" id="UP000028531">
    <property type="component" value="Unassembled WGS sequence"/>
</dbReference>
<dbReference type="PROSITE" id="PS51186">
    <property type="entry name" value="GNAT"/>
    <property type="match status" value="1"/>
</dbReference>
<dbReference type="EMBL" id="PVNA01000001">
    <property type="protein sequence ID" value="PRX15393.1"/>
    <property type="molecule type" value="Genomic_DNA"/>
</dbReference>
<dbReference type="PANTHER" id="PTHR43792">
    <property type="entry name" value="GNAT FAMILY, PUTATIVE (AFU_ORTHOLOGUE AFUA_3G00765)-RELATED-RELATED"/>
    <property type="match status" value="1"/>
</dbReference>
<keyword evidence="5" id="KW-1185">Reference proteome</keyword>
<protein>
    <submittedName>
        <fullName evidence="3">RimJ/RimL family protein N-acetyltransferase</fullName>
    </submittedName>
</protein>
<evidence type="ECO:0000313" key="3">
    <source>
        <dbReference type="EMBL" id="PRX15393.1"/>
    </source>
</evidence>
<dbReference type="Pfam" id="PF13302">
    <property type="entry name" value="Acetyltransf_3"/>
    <property type="match status" value="1"/>
</dbReference>
<sequence length="187" mass="21588">MKYIPVNLETDRLRFRLITKSDFEAWLPFFSPDLNRHFLFLDADKTALELCAFWFEKCLLRYEENRGGLNALIDKTTGKMIGQCGILVQHIDGEPRLEVGYSILPGHRNKGYATEAAVAAKNYAFEHKMDLDFNNTMVSMIHVDNHDSEKVAIANGMTLEKTFTDFGDNRFHVYSQSRDEWLKKNGN</sequence>
<reference evidence="3 5" key="2">
    <citation type="submission" date="2018-03" db="EMBL/GenBank/DDBJ databases">
        <title>Genomic Encyclopedia of Archaeal and Bacterial Type Strains, Phase II (KMG-II): from individual species to whole genera.</title>
        <authorList>
            <person name="Goeker M."/>
        </authorList>
    </citation>
    <scope>NUCLEOTIDE SEQUENCE [LARGE SCALE GENOMIC DNA]</scope>
    <source>
        <strain evidence="3 5">DSM 22727</strain>
    </source>
</reference>
<dbReference type="InterPro" id="IPR051531">
    <property type="entry name" value="N-acetyltransferase"/>
</dbReference>
<dbReference type="OrthoDB" id="9788916at2"/>
<evidence type="ECO:0000313" key="5">
    <source>
        <dbReference type="Proteomes" id="UP000239997"/>
    </source>
</evidence>
<dbReference type="PANTHER" id="PTHR43792:SF1">
    <property type="entry name" value="N-ACETYLTRANSFERASE DOMAIN-CONTAINING PROTEIN"/>
    <property type="match status" value="1"/>
</dbReference>
<proteinExistence type="predicted"/>